<keyword evidence="2" id="KW-0812">Transmembrane</keyword>
<evidence type="ECO:0000256" key="2">
    <source>
        <dbReference type="SAM" id="Phobius"/>
    </source>
</evidence>
<dbReference type="InterPro" id="IPR031606">
    <property type="entry name" value="Kch1/2"/>
</dbReference>
<feature type="region of interest" description="Disordered" evidence="1">
    <location>
        <begin position="439"/>
        <end position="505"/>
    </location>
</feature>
<reference evidence="3" key="1">
    <citation type="submission" date="2022-01" db="EMBL/GenBank/DDBJ databases">
        <title>Comparative genomics reveals a dynamic genome evolution in the ectomycorrhizal milk-cap (Lactarius) mushrooms.</title>
        <authorList>
            <consortium name="DOE Joint Genome Institute"/>
            <person name="Lebreton A."/>
            <person name="Tang N."/>
            <person name="Kuo A."/>
            <person name="LaButti K."/>
            <person name="Drula E."/>
            <person name="Barry K."/>
            <person name="Clum A."/>
            <person name="Lipzen A."/>
            <person name="Mousain D."/>
            <person name="Ng V."/>
            <person name="Wang R."/>
            <person name="Wang X."/>
            <person name="Dai Y."/>
            <person name="Henrissat B."/>
            <person name="Grigoriev I.V."/>
            <person name="Guerin-Laguette A."/>
            <person name="Yu F."/>
            <person name="Martin F.M."/>
        </authorList>
    </citation>
    <scope>NUCLEOTIDE SEQUENCE</scope>
    <source>
        <strain evidence="3">QP</strain>
    </source>
</reference>
<feature type="transmembrane region" description="Helical" evidence="2">
    <location>
        <begin position="212"/>
        <end position="245"/>
    </location>
</feature>
<feature type="compositionally biased region" description="Polar residues" evidence="1">
    <location>
        <begin position="474"/>
        <end position="488"/>
    </location>
</feature>
<keyword evidence="4" id="KW-1185">Reference proteome</keyword>
<evidence type="ECO:0000256" key="1">
    <source>
        <dbReference type="SAM" id="MobiDB-lite"/>
    </source>
</evidence>
<keyword evidence="2" id="KW-1133">Transmembrane helix</keyword>
<gene>
    <name evidence="3" type="ORF">EDB92DRAFT_1791184</name>
</gene>
<dbReference type="AlphaFoldDB" id="A0AAD4LR52"/>
<evidence type="ECO:0008006" key="5">
    <source>
        <dbReference type="Google" id="ProtNLM"/>
    </source>
</evidence>
<feature type="region of interest" description="Disordered" evidence="1">
    <location>
        <begin position="406"/>
        <end position="426"/>
    </location>
</feature>
<sequence>MCGGPAWKREIVPDHKFDFVDTREFTDNGFGMRMKYLWVYILVLKSFLVYVSDIFTAVTMLSTTSWSNNIFENCKEQHSGCVAIPFTVGKWLFVGCIIFSFLLLAYEARKSKRIIASRDISYAFTNVMANNYYSLRSYDHFCFFDHIQQSTKKSDDFAFFVFFTFKSWKRLFFADGPRQVINALTLFAIYLAKKDHKTPWFDFKKYFIGNNLITTALTISTLFTVLIFAGSMLLLIIAGMCYVPLLCYIKGNLKEYCCYKVDKRISAIIRRRNKERVAEAIKRDKKEAMGDLSHLKNKKGELIHQPLPQPTLPNISIDDDLADIASLQMRAPPSTYTSGSDKYYAADATASYDYPAMPVYNAPHSYSQDANSYARYNPSGTTLQGENHLYEDDHGSMAHLAPAVDSHNQYDDRHPPGQHYEPQGYVADPYDVYTGYAAGQYDYGDSQHPHQPGSQSFASQHAQNLPDGVGLAYDNTSNYPDYQTTRQQGYRPPSPRRDGGQYHAV</sequence>
<dbReference type="PANTHER" id="PTHR36424">
    <property type="entry name" value="PHEROMONE-REGULATED MEMBRANE PROTEIN 6"/>
    <property type="match status" value="1"/>
</dbReference>
<dbReference type="GO" id="GO:0005886">
    <property type="term" value="C:plasma membrane"/>
    <property type="evidence" value="ECO:0007669"/>
    <property type="project" value="InterPro"/>
</dbReference>
<keyword evidence="2" id="KW-0472">Membrane</keyword>
<dbReference type="Pfam" id="PF16944">
    <property type="entry name" value="KCH"/>
    <property type="match status" value="1"/>
</dbReference>
<evidence type="ECO:0000313" key="4">
    <source>
        <dbReference type="Proteomes" id="UP001201163"/>
    </source>
</evidence>
<dbReference type="EMBL" id="JAKELL010000004">
    <property type="protein sequence ID" value="KAH8999309.1"/>
    <property type="molecule type" value="Genomic_DNA"/>
</dbReference>
<feature type="compositionally biased region" description="Basic and acidic residues" evidence="1">
    <location>
        <begin position="495"/>
        <end position="505"/>
    </location>
</feature>
<feature type="transmembrane region" description="Helical" evidence="2">
    <location>
        <begin position="82"/>
        <end position="106"/>
    </location>
</feature>
<proteinExistence type="predicted"/>
<feature type="transmembrane region" description="Helical" evidence="2">
    <location>
        <begin position="37"/>
        <end position="62"/>
    </location>
</feature>
<accession>A0AAD4LR52</accession>
<name>A0AAD4LR52_9AGAM</name>
<organism evidence="3 4">
    <name type="scientific">Lactarius akahatsu</name>
    <dbReference type="NCBI Taxonomy" id="416441"/>
    <lineage>
        <taxon>Eukaryota</taxon>
        <taxon>Fungi</taxon>
        <taxon>Dikarya</taxon>
        <taxon>Basidiomycota</taxon>
        <taxon>Agaricomycotina</taxon>
        <taxon>Agaricomycetes</taxon>
        <taxon>Russulales</taxon>
        <taxon>Russulaceae</taxon>
        <taxon>Lactarius</taxon>
    </lineage>
</organism>
<comment type="caution">
    <text evidence="3">The sequence shown here is derived from an EMBL/GenBank/DDBJ whole genome shotgun (WGS) entry which is preliminary data.</text>
</comment>
<feature type="compositionally biased region" description="Polar residues" evidence="1">
    <location>
        <begin position="452"/>
        <end position="463"/>
    </location>
</feature>
<protein>
    <recommendedName>
        <fullName evidence="5">Vacuole protein</fullName>
    </recommendedName>
</protein>
<dbReference type="PANTHER" id="PTHR36424:SF1">
    <property type="entry name" value="LOW AFFINITY K(+) TRANSPORTER 1-RELATED"/>
    <property type="match status" value="1"/>
</dbReference>
<evidence type="ECO:0000313" key="3">
    <source>
        <dbReference type="EMBL" id="KAH8999309.1"/>
    </source>
</evidence>
<dbReference type="Proteomes" id="UP001201163">
    <property type="component" value="Unassembled WGS sequence"/>
</dbReference>
<dbReference type="GO" id="GO:0015079">
    <property type="term" value="F:potassium ion transmembrane transporter activity"/>
    <property type="evidence" value="ECO:0007669"/>
    <property type="project" value="InterPro"/>
</dbReference>